<keyword evidence="7" id="KW-0732">Signal</keyword>
<dbReference type="PANTHER" id="PTHR43461">
    <property type="entry name" value="TRANSMEMBRANE PROTEIN 256"/>
    <property type="match status" value="1"/>
</dbReference>
<feature type="transmembrane region" description="Helical" evidence="6">
    <location>
        <begin position="101"/>
        <end position="121"/>
    </location>
</feature>
<keyword evidence="4 6" id="KW-1133">Transmembrane helix</keyword>
<evidence type="ECO:0000256" key="5">
    <source>
        <dbReference type="ARBA" id="ARBA00023136"/>
    </source>
</evidence>
<dbReference type="EMBL" id="JANDBC010000001">
    <property type="protein sequence ID" value="MCP9291408.1"/>
    <property type="molecule type" value="Genomic_DNA"/>
</dbReference>
<feature type="transmembrane region" description="Helical" evidence="6">
    <location>
        <begin position="49"/>
        <end position="68"/>
    </location>
</feature>
<feature type="transmembrane region" description="Helical" evidence="6">
    <location>
        <begin position="75"/>
        <end position="95"/>
    </location>
</feature>
<feature type="chain" id="PRO_5040889091" evidence="7">
    <location>
        <begin position="24"/>
        <end position="125"/>
    </location>
</feature>
<keyword evidence="3 6" id="KW-0812">Transmembrane</keyword>
<evidence type="ECO:0000313" key="8">
    <source>
        <dbReference type="EMBL" id="MCP9291408.1"/>
    </source>
</evidence>
<sequence length="125" mass="13208">MSNPKIILAVAAFLLTIAVAAGAFGAHALKNTLSAERLETWQTAVQYHAWHALGLMLIALIGAQFQMVVTWPASLILSGILIFSGSLYILCLSGASWLGAITPIGGVAFITGWVLLGVQVLRNAY</sequence>
<comment type="subcellular location">
    <subcellularLocation>
        <location evidence="1">Membrane</location>
        <topology evidence="1">Multi-pass membrane protein</topology>
    </subcellularLocation>
</comment>
<protein>
    <submittedName>
        <fullName evidence="8">DUF423 domain-containing protein</fullName>
    </submittedName>
</protein>
<organism evidence="8 9">
    <name type="scientific">Gracilimonas sediminicola</name>
    <dbReference type="NCBI Taxonomy" id="2952158"/>
    <lineage>
        <taxon>Bacteria</taxon>
        <taxon>Pseudomonadati</taxon>
        <taxon>Balneolota</taxon>
        <taxon>Balneolia</taxon>
        <taxon>Balneolales</taxon>
        <taxon>Balneolaceae</taxon>
        <taxon>Gracilimonas</taxon>
    </lineage>
</organism>
<accession>A0A9X2L411</accession>
<evidence type="ECO:0000256" key="1">
    <source>
        <dbReference type="ARBA" id="ARBA00004141"/>
    </source>
</evidence>
<evidence type="ECO:0000313" key="9">
    <source>
        <dbReference type="Proteomes" id="UP001139125"/>
    </source>
</evidence>
<evidence type="ECO:0000256" key="3">
    <source>
        <dbReference type="ARBA" id="ARBA00022692"/>
    </source>
</evidence>
<comment type="caution">
    <text evidence="8">The sequence shown here is derived from an EMBL/GenBank/DDBJ whole genome shotgun (WGS) entry which is preliminary data.</text>
</comment>
<dbReference type="Pfam" id="PF04241">
    <property type="entry name" value="DUF423"/>
    <property type="match status" value="1"/>
</dbReference>
<name>A0A9X2L411_9BACT</name>
<evidence type="ECO:0000256" key="7">
    <source>
        <dbReference type="SAM" id="SignalP"/>
    </source>
</evidence>
<keyword evidence="9" id="KW-1185">Reference proteome</keyword>
<evidence type="ECO:0000256" key="6">
    <source>
        <dbReference type="SAM" id="Phobius"/>
    </source>
</evidence>
<dbReference type="AlphaFoldDB" id="A0A9X2L411"/>
<proteinExistence type="inferred from homology"/>
<comment type="similarity">
    <text evidence="2">Belongs to the UPF0382 family.</text>
</comment>
<evidence type="ECO:0000256" key="4">
    <source>
        <dbReference type="ARBA" id="ARBA00022989"/>
    </source>
</evidence>
<dbReference type="PANTHER" id="PTHR43461:SF1">
    <property type="entry name" value="TRANSMEMBRANE PROTEIN 256"/>
    <property type="match status" value="1"/>
</dbReference>
<dbReference type="RefSeq" id="WP_255134275.1">
    <property type="nucleotide sequence ID" value="NZ_JANDBC010000001.1"/>
</dbReference>
<gene>
    <name evidence="8" type="ORF">NM125_07410</name>
</gene>
<reference evidence="8" key="1">
    <citation type="submission" date="2022-06" db="EMBL/GenBank/DDBJ databases">
        <title>Gracilimonas sp. CAU 1638 isolated from sea sediment.</title>
        <authorList>
            <person name="Kim W."/>
        </authorList>
    </citation>
    <scope>NUCLEOTIDE SEQUENCE</scope>
    <source>
        <strain evidence="8">CAU 1638</strain>
    </source>
</reference>
<dbReference type="InterPro" id="IPR006696">
    <property type="entry name" value="DUF423"/>
</dbReference>
<dbReference type="GO" id="GO:0005886">
    <property type="term" value="C:plasma membrane"/>
    <property type="evidence" value="ECO:0007669"/>
    <property type="project" value="TreeGrafter"/>
</dbReference>
<evidence type="ECO:0000256" key="2">
    <source>
        <dbReference type="ARBA" id="ARBA00009694"/>
    </source>
</evidence>
<feature type="signal peptide" evidence="7">
    <location>
        <begin position="1"/>
        <end position="23"/>
    </location>
</feature>
<dbReference type="Proteomes" id="UP001139125">
    <property type="component" value="Unassembled WGS sequence"/>
</dbReference>
<keyword evidence="5 6" id="KW-0472">Membrane</keyword>